<sequence length="195" mass="19674">MVRRPVAGVVAVVLLAEAVFIAALNWFLGVVVDRQDMSLAGLDPDVMSTSSKIGGVVFGLYFALCALVAVLVAVRDRAPAGLGRVLLISAAVVHGLLGAFAWGLVGWTAFLFMVVVLGLIVLLLMTYDRAAGPQSEAPGGGVPGQGGGPAARTEPGPAPAGAGAPAGRTDEPQDGDDEPQDSVPAQITVPAPTTP</sequence>
<feature type="region of interest" description="Disordered" evidence="1">
    <location>
        <begin position="133"/>
        <end position="195"/>
    </location>
</feature>
<feature type="compositionally biased region" description="Low complexity" evidence="1">
    <location>
        <begin position="150"/>
        <end position="167"/>
    </location>
</feature>
<feature type="transmembrane region" description="Helical" evidence="2">
    <location>
        <begin position="52"/>
        <end position="73"/>
    </location>
</feature>
<keyword evidence="2" id="KW-1133">Transmembrane helix</keyword>
<accession>A0ABS9JSZ6</accession>
<feature type="compositionally biased region" description="Gly residues" evidence="1">
    <location>
        <begin position="138"/>
        <end position="149"/>
    </location>
</feature>
<evidence type="ECO:0008006" key="5">
    <source>
        <dbReference type="Google" id="ProtNLM"/>
    </source>
</evidence>
<comment type="caution">
    <text evidence="3">The sequence shown here is derived from an EMBL/GenBank/DDBJ whole genome shotgun (WGS) entry which is preliminary data.</text>
</comment>
<organism evidence="3 4">
    <name type="scientific">Streptomyces tricolor</name>
    <dbReference type="NCBI Taxonomy" id="68277"/>
    <lineage>
        <taxon>Bacteria</taxon>
        <taxon>Bacillati</taxon>
        <taxon>Actinomycetota</taxon>
        <taxon>Actinomycetes</taxon>
        <taxon>Kitasatosporales</taxon>
        <taxon>Streptomycetaceae</taxon>
        <taxon>Streptomyces</taxon>
        <taxon>Streptomyces violaceoruber group</taxon>
    </lineage>
</organism>
<feature type="transmembrane region" description="Helical" evidence="2">
    <location>
        <begin position="109"/>
        <end position="127"/>
    </location>
</feature>
<feature type="transmembrane region" description="Helical" evidence="2">
    <location>
        <begin position="85"/>
        <end position="103"/>
    </location>
</feature>
<reference evidence="3 4" key="1">
    <citation type="submission" date="2022-01" db="EMBL/GenBank/DDBJ databases">
        <title>Draft Genome Sequences of Seven Type Strains of the Genus Streptomyces.</title>
        <authorList>
            <person name="Aziz S."/>
            <person name="Coretto E."/>
            <person name="Chronakova A."/>
            <person name="Sproer C."/>
            <person name="Huber K."/>
            <person name="Nouioui I."/>
            <person name="Gross H."/>
        </authorList>
    </citation>
    <scope>NUCLEOTIDE SEQUENCE [LARGE SCALE GENOMIC DNA]</scope>
    <source>
        <strain evidence="3 4">DSM 41685</strain>
    </source>
</reference>
<keyword evidence="2" id="KW-0812">Transmembrane</keyword>
<protein>
    <recommendedName>
        <fullName evidence="5">Integral membrane protein</fullName>
    </recommendedName>
</protein>
<dbReference type="Proteomes" id="UP001299012">
    <property type="component" value="Unassembled WGS sequence"/>
</dbReference>
<evidence type="ECO:0000313" key="4">
    <source>
        <dbReference type="Proteomes" id="UP001299012"/>
    </source>
</evidence>
<evidence type="ECO:0000256" key="2">
    <source>
        <dbReference type="SAM" id="Phobius"/>
    </source>
</evidence>
<name>A0ABS9JSZ6_9ACTN</name>
<dbReference type="EMBL" id="JAKKZF010000244">
    <property type="protein sequence ID" value="MCG0068680.1"/>
    <property type="molecule type" value="Genomic_DNA"/>
</dbReference>
<gene>
    <name evidence="3" type="ORF">L0F81_36360</name>
</gene>
<feature type="transmembrane region" description="Helical" evidence="2">
    <location>
        <begin position="7"/>
        <end position="32"/>
    </location>
</feature>
<proteinExistence type="predicted"/>
<evidence type="ECO:0000313" key="3">
    <source>
        <dbReference type="EMBL" id="MCG0068680.1"/>
    </source>
</evidence>
<keyword evidence="4" id="KW-1185">Reference proteome</keyword>
<keyword evidence="2" id="KW-0472">Membrane</keyword>
<evidence type="ECO:0000256" key="1">
    <source>
        <dbReference type="SAM" id="MobiDB-lite"/>
    </source>
</evidence>